<sequence>MKQKLTLLVLLFTLLVSACSPAQPTETITLKVAILPILDVLPMVVAQQEGLFTKNGVNVEFIPVGSAPERDQLISAGQADGMVNELASVMFLNQDQIQVQAVRFARTATADQALFRILAAKDSGIQTAADLKGVPVGVSQATVIEYLTERLLQAEGLSADEIQTVAIPKIPDRLALLGSGELKAAMLPEPFSTLAAQQGATVVLDDTLRPEYSFSLITFRKAVIDQHPQAVRAFLAAIEEAVALINADPQKYSGLMVDQKMVPAPLAESFKVPTYPLKGVPTQAQFDDTLAWVKEKGYLNKDFAYTDCVNGSLLP</sequence>
<evidence type="ECO:0000256" key="1">
    <source>
        <dbReference type="ARBA" id="ARBA00004418"/>
    </source>
</evidence>
<dbReference type="AlphaFoldDB" id="A0A0P6XEI9"/>
<evidence type="ECO:0000256" key="3">
    <source>
        <dbReference type="ARBA" id="ARBA00022729"/>
    </source>
</evidence>
<dbReference type="PANTHER" id="PTHR30024:SF47">
    <property type="entry name" value="TAURINE-BINDING PERIPLASMIC PROTEIN"/>
    <property type="match status" value="1"/>
</dbReference>
<keyword evidence="3 4" id="KW-0732">Signal</keyword>
<dbReference type="STRING" id="360411.AC812_00685"/>
<comment type="subcellular location">
    <subcellularLocation>
        <location evidence="1">Periplasm</location>
    </subcellularLocation>
</comment>
<organism evidence="6 7">
    <name type="scientific">Bellilinea caldifistulae</name>
    <dbReference type="NCBI Taxonomy" id="360411"/>
    <lineage>
        <taxon>Bacteria</taxon>
        <taxon>Bacillati</taxon>
        <taxon>Chloroflexota</taxon>
        <taxon>Anaerolineae</taxon>
        <taxon>Anaerolineales</taxon>
        <taxon>Anaerolineaceae</taxon>
        <taxon>Bellilinea</taxon>
    </lineage>
</organism>
<dbReference type="PANTHER" id="PTHR30024">
    <property type="entry name" value="ALIPHATIC SULFONATES-BINDING PROTEIN-RELATED"/>
    <property type="match status" value="1"/>
</dbReference>
<evidence type="ECO:0000256" key="2">
    <source>
        <dbReference type="ARBA" id="ARBA00010742"/>
    </source>
</evidence>
<name>A0A0P6XEI9_9CHLR</name>
<gene>
    <name evidence="6" type="ORF">AC812_00685</name>
</gene>
<evidence type="ECO:0000259" key="5">
    <source>
        <dbReference type="SMART" id="SM00062"/>
    </source>
</evidence>
<dbReference type="Proteomes" id="UP000050514">
    <property type="component" value="Unassembled WGS sequence"/>
</dbReference>
<evidence type="ECO:0000256" key="4">
    <source>
        <dbReference type="SAM" id="SignalP"/>
    </source>
</evidence>
<dbReference type="Gene3D" id="3.40.190.10">
    <property type="entry name" value="Periplasmic binding protein-like II"/>
    <property type="match status" value="2"/>
</dbReference>
<protein>
    <recommendedName>
        <fullName evidence="5">Solute-binding protein family 3/N-terminal domain-containing protein</fullName>
    </recommendedName>
</protein>
<dbReference type="GO" id="GO:0042597">
    <property type="term" value="C:periplasmic space"/>
    <property type="evidence" value="ECO:0007669"/>
    <property type="project" value="UniProtKB-SubCell"/>
</dbReference>
<dbReference type="SMART" id="SM00062">
    <property type="entry name" value="PBPb"/>
    <property type="match status" value="1"/>
</dbReference>
<feature type="chain" id="PRO_5006133015" description="Solute-binding protein family 3/N-terminal domain-containing protein" evidence="4">
    <location>
        <begin position="23"/>
        <end position="315"/>
    </location>
</feature>
<comment type="caution">
    <text evidence="6">The sequence shown here is derived from an EMBL/GenBank/DDBJ whole genome shotgun (WGS) entry which is preliminary data.</text>
</comment>
<evidence type="ECO:0000313" key="6">
    <source>
        <dbReference type="EMBL" id="KPL78614.1"/>
    </source>
</evidence>
<evidence type="ECO:0000313" key="7">
    <source>
        <dbReference type="Proteomes" id="UP000050514"/>
    </source>
</evidence>
<keyword evidence="7" id="KW-1185">Reference proteome</keyword>
<dbReference type="InterPro" id="IPR001638">
    <property type="entry name" value="Solute-binding_3/MltF_N"/>
</dbReference>
<dbReference type="OrthoDB" id="9815602at2"/>
<dbReference type="GO" id="GO:0042918">
    <property type="term" value="P:alkanesulfonate transmembrane transport"/>
    <property type="evidence" value="ECO:0007669"/>
    <property type="project" value="TreeGrafter"/>
</dbReference>
<dbReference type="PROSITE" id="PS51257">
    <property type="entry name" value="PROKAR_LIPOPROTEIN"/>
    <property type="match status" value="1"/>
</dbReference>
<dbReference type="RefSeq" id="WP_061913331.1">
    <property type="nucleotide sequence ID" value="NZ_DF967971.1"/>
</dbReference>
<comment type="similarity">
    <text evidence="2">Belongs to the bacterial solute-binding protein SsuA/TauA family.</text>
</comment>
<feature type="signal peptide" evidence="4">
    <location>
        <begin position="1"/>
        <end position="22"/>
    </location>
</feature>
<accession>A0A0P6XEI9</accession>
<reference evidence="6 7" key="1">
    <citation type="submission" date="2015-07" db="EMBL/GenBank/DDBJ databases">
        <title>Draft genome of Bellilinea caldifistulae DSM 17877.</title>
        <authorList>
            <person name="Hemp J."/>
            <person name="Ward L.M."/>
            <person name="Pace L.A."/>
            <person name="Fischer W.W."/>
        </authorList>
    </citation>
    <scope>NUCLEOTIDE SEQUENCE [LARGE SCALE GENOMIC DNA]</scope>
    <source>
        <strain evidence="6 7">GOMI-1</strain>
    </source>
</reference>
<feature type="domain" description="Solute-binding protein family 3/N-terminal" evidence="5">
    <location>
        <begin position="29"/>
        <end position="256"/>
    </location>
</feature>
<dbReference type="InterPro" id="IPR015168">
    <property type="entry name" value="SsuA/THI5"/>
</dbReference>
<dbReference type="SUPFAM" id="SSF53850">
    <property type="entry name" value="Periplasmic binding protein-like II"/>
    <property type="match status" value="1"/>
</dbReference>
<dbReference type="Pfam" id="PF09084">
    <property type="entry name" value="NMT1"/>
    <property type="match status" value="1"/>
</dbReference>
<dbReference type="EMBL" id="LGHJ01000003">
    <property type="protein sequence ID" value="KPL78614.1"/>
    <property type="molecule type" value="Genomic_DNA"/>
</dbReference>
<proteinExistence type="inferred from homology"/>